<evidence type="ECO:0000256" key="10">
    <source>
        <dbReference type="ARBA" id="ARBA00061104"/>
    </source>
</evidence>
<dbReference type="GO" id="GO:0000716">
    <property type="term" value="P:transcription-coupled nucleotide-excision repair, DNA damage recognition"/>
    <property type="evidence" value="ECO:0007669"/>
    <property type="project" value="UniProtKB-UniRule"/>
</dbReference>
<evidence type="ECO:0000256" key="4">
    <source>
        <dbReference type="ARBA" id="ARBA00022763"/>
    </source>
</evidence>
<dbReference type="GO" id="GO:0005737">
    <property type="term" value="C:cytoplasm"/>
    <property type="evidence" value="ECO:0007669"/>
    <property type="project" value="UniProtKB-SubCell"/>
</dbReference>
<evidence type="ECO:0000313" key="17">
    <source>
        <dbReference type="Proteomes" id="UP000002508"/>
    </source>
</evidence>
<dbReference type="SMART" id="SM00487">
    <property type="entry name" value="DEXDc"/>
    <property type="match status" value="1"/>
</dbReference>
<dbReference type="SUPFAM" id="SSF52540">
    <property type="entry name" value="P-loop containing nucleoside triphosphate hydrolases"/>
    <property type="match status" value="4"/>
</dbReference>
<dbReference type="InterPro" id="IPR014001">
    <property type="entry name" value="Helicase_ATP-bd"/>
</dbReference>
<dbReference type="NCBIfam" id="TIGR00580">
    <property type="entry name" value="mfd"/>
    <property type="match status" value="1"/>
</dbReference>
<keyword evidence="7 13" id="KW-0067">ATP-binding</keyword>
<dbReference type="Gene3D" id="3.40.50.300">
    <property type="entry name" value="P-loop containing nucleotide triphosphate hydrolases"/>
    <property type="match status" value="2"/>
</dbReference>
<dbReference type="STRING" id="326427.Cagg_3741"/>
<dbReference type="OrthoDB" id="9804325at2"/>
<evidence type="ECO:0000256" key="5">
    <source>
        <dbReference type="ARBA" id="ARBA00022801"/>
    </source>
</evidence>
<dbReference type="Gene3D" id="3.40.50.11180">
    <property type="match status" value="1"/>
</dbReference>
<dbReference type="SMART" id="SM01058">
    <property type="entry name" value="CarD_TRCF"/>
    <property type="match status" value="1"/>
</dbReference>
<evidence type="ECO:0000256" key="12">
    <source>
        <dbReference type="ARBA" id="ARBA00070128"/>
    </source>
</evidence>
<dbReference type="InterPro" id="IPR001650">
    <property type="entry name" value="Helicase_C-like"/>
</dbReference>
<dbReference type="RefSeq" id="WP_015942422.1">
    <property type="nucleotide sequence ID" value="NC_011831.1"/>
</dbReference>
<dbReference type="GO" id="GO:0003678">
    <property type="term" value="F:DNA helicase activity"/>
    <property type="evidence" value="ECO:0007669"/>
    <property type="project" value="TreeGrafter"/>
</dbReference>
<evidence type="ECO:0000259" key="15">
    <source>
        <dbReference type="PROSITE" id="PS51194"/>
    </source>
</evidence>
<evidence type="ECO:0000256" key="3">
    <source>
        <dbReference type="ARBA" id="ARBA00022741"/>
    </source>
</evidence>
<dbReference type="GO" id="GO:0016787">
    <property type="term" value="F:hydrolase activity"/>
    <property type="evidence" value="ECO:0007669"/>
    <property type="project" value="UniProtKB-KW"/>
</dbReference>
<dbReference type="Pfam" id="PF02559">
    <property type="entry name" value="CarD_TRCF_RID"/>
    <property type="match status" value="1"/>
</dbReference>
<keyword evidence="3 13" id="KW-0547">Nucleotide-binding</keyword>
<keyword evidence="5 13" id="KW-0378">Hydrolase</keyword>
<evidence type="ECO:0000256" key="11">
    <source>
        <dbReference type="ARBA" id="ARBA00061399"/>
    </source>
</evidence>
<dbReference type="SMART" id="SM00490">
    <property type="entry name" value="HELICc"/>
    <property type="match status" value="1"/>
</dbReference>
<dbReference type="PROSITE" id="PS51192">
    <property type="entry name" value="HELICASE_ATP_BIND_1"/>
    <property type="match status" value="1"/>
</dbReference>
<dbReference type="SUPFAM" id="SSF141259">
    <property type="entry name" value="CarD-like"/>
    <property type="match status" value="1"/>
</dbReference>
<dbReference type="Pfam" id="PF00271">
    <property type="entry name" value="Helicase_C"/>
    <property type="match status" value="1"/>
</dbReference>
<comment type="similarity">
    <text evidence="10 13">In the N-terminal section; belongs to the UvrB family.</text>
</comment>
<sequence length="1182" mass="132564">MTSLPAVSWQCSSVSALGTVLAELPVLTRLAAALRPGYQTIAPVPTAARPALIAALARRWPLPVVYVTLSAESARRAVDDLCQWLSPDRVWLFPAADALPYEHMSAGSDVIARRLAVLRGLQTGQWSGVIVTPVKALMQPTMPPSELATATIRLRRGMQMPIDQLLHRLLASGYQRAAMVETPGEVSRRGAILDVWSSGDELPLRIEWFDDEIDSLRRFEPATQRSEQRLEQAEIGPPHEIPLWQREEALRRIDALDLRGLRREVAEEWAVAREQLAAGQRFEGRAFYAPFFFTQPATMLDYLPAGSLVTLAEAHLLEQHATEIDVQAATYRDQLVTIGELPPNFPRPYLRWEELELLGQTKLVVADLTHNEYPDALVPPLFGVPPLYGGQMRRLIEAIVEQVQAGEMVVAVTAQAARLQELLGERLMGEIASGRFIAILGGLEAGFTVPDLRLTLLTDSEIFGIRQRRPLSERRRKTTVADRTAFLRSLKPGDYVVHIEHGIAVFDGMIRRTVGEVEREYLVLRYAGEDKIYVPVDQIDRVTRYIGAGDGPPTLTRLGTQDWERTKRKVRAAVQELAEELLHLYAQRQLKPGFAFSPDNEWQRELEASFPYLETDDQLRAIAEVKADMERPIPMDRLVCGDVGFGKTEVALRAAFKAVQDGKQVAILVPTTVLAQQHFDTFRKRMAAFPVTVEMLSRFRSPKEQDGIVRDLARGKIDIIIGTHRLLSNDVVFRDLGLVIVDEEQRFGVRHKERLKQLRAEVDVLTLTATPIPRTLHMALSGIRDLSVINTPPEDRLPIKTYVVPADDHLIQEVIRRELEREGQVYFVHNRVQSIYHVAERLRRLVPEARIAVGHGQLAERNLERVMMDFFEGRYDVLVCTTIIESGLDVPNANTIIIDDATHYGLAQLYQLRGRVGRGATRAYAYLLYNPAAPMTSDARQRLEAIQEATELGAGFRVAMRDLEIRGAGNLLGSEQSGHIAAVGFDLYSRLLEQAVQQLKRDVDELTVDRGFTPSPTEMAAGLCAPTVSEKVLVAPLVTIDLPLTAYLPPTYIADETVRLAVYQRMIDADTIEEVRSLRQELIDRFGGPLPEPVLHLILWLQIRFLALQAGVASITTEGDVFLIRLMTSLTPAMRDRLRRRFPRDAALKLGQQSIRLERRLVGAQWPERLLAVIEVLVAEAG</sequence>
<dbReference type="InterPro" id="IPR036101">
    <property type="entry name" value="CarD-like/TRCF_RID_sf"/>
</dbReference>
<keyword evidence="8 13" id="KW-0238">DNA-binding</keyword>
<dbReference type="SMART" id="SM00982">
    <property type="entry name" value="TRCF"/>
    <property type="match status" value="1"/>
</dbReference>
<evidence type="ECO:0000256" key="8">
    <source>
        <dbReference type="ARBA" id="ARBA00023125"/>
    </source>
</evidence>
<dbReference type="InterPro" id="IPR003711">
    <property type="entry name" value="CarD-like/TRCF_RID"/>
</dbReference>
<dbReference type="Proteomes" id="UP000002508">
    <property type="component" value="Chromosome"/>
</dbReference>
<comment type="subcellular location">
    <subcellularLocation>
        <location evidence="1 13">Cytoplasm</location>
    </subcellularLocation>
</comment>
<dbReference type="InterPro" id="IPR027417">
    <property type="entry name" value="P-loop_NTPase"/>
</dbReference>
<dbReference type="CDD" id="cd17991">
    <property type="entry name" value="DEXHc_TRCF"/>
    <property type="match status" value="1"/>
</dbReference>
<dbReference type="PANTHER" id="PTHR47964">
    <property type="entry name" value="ATP-DEPENDENT DNA HELICASE HOMOLOG RECG, CHLOROPLASTIC"/>
    <property type="match status" value="1"/>
</dbReference>
<dbReference type="InterPro" id="IPR004576">
    <property type="entry name" value="Mfd"/>
</dbReference>
<dbReference type="GO" id="GO:0005524">
    <property type="term" value="F:ATP binding"/>
    <property type="evidence" value="ECO:0007669"/>
    <property type="project" value="UniProtKB-UniRule"/>
</dbReference>
<dbReference type="PANTHER" id="PTHR47964:SF1">
    <property type="entry name" value="ATP-DEPENDENT DNA HELICASE HOMOLOG RECG, CHLOROPLASTIC"/>
    <property type="match status" value="1"/>
</dbReference>
<evidence type="ECO:0000256" key="9">
    <source>
        <dbReference type="ARBA" id="ARBA00023204"/>
    </source>
</evidence>
<evidence type="ECO:0000256" key="1">
    <source>
        <dbReference type="ARBA" id="ARBA00004496"/>
    </source>
</evidence>
<organism evidence="16 17">
    <name type="scientific">Chloroflexus aggregans (strain MD-66 / DSM 9485)</name>
    <dbReference type="NCBI Taxonomy" id="326427"/>
    <lineage>
        <taxon>Bacteria</taxon>
        <taxon>Bacillati</taxon>
        <taxon>Chloroflexota</taxon>
        <taxon>Chloroflexia</taxon>
        <taxon>Chloroflexales</taxon>
        <taxon>Chloroflexineae</taxon>
        <taxon>Chloroflexaceae</taxon>
        <taxon>Chloroflexus</taxon>
    </lineage>
</organism>
<name>B8GAX7_CHLAD</name>
<dbReference type="EMBL" id="CP001337">
    <property type="protein sequence ID" value="ACL26577.1"/>
    <property type="molecule type" value="Genomic_DNA"/>
</dbReference>
<dbReference type="GO" id="GO:0003684">
    <property type="term" value="F:damaged DNA binding"/>
    <property type="evidence" value="ECO:0007669"/>
    <property type="project" value="InterPro"/>
</dbReference>
<dbReference type="Pfam" id="PF03461">
    <property type="entry name" value="TRCF"/>
    <property type="match status" value="1"/>
</dbReference>
<evidence type="ECO:0000256" key="13">
    <source>
        <dbReference type="HAMAP-Rule" id="MF_00969"/>
    </source>
</evidence>
<dbReference type="Pfam" id="PF00270">
    <property type="entry name" value="DEAD"/>
    <property type="match status" value="1"/>
</dbReference>
<evidence type="ECO:0000313" key="16">
    <source>
        <dbReference type="EMBL" id="ACL26577.1"/>
    </source>
</evidence>
<dbReference type="InterPro" id="IPR047112">
    <property type="entry name" value="RecG/Mfd"/>
</dbReference>
<dbReference type="EC" id="3.6.4.-" evidence="13"/>
<comment type="similarity">
    <text evidence="11 13">In the C-terminal section; belongs to the helicase family. RecG subfamily.</text>
</comment>
<dbReference type="InterPro" id="IPR041471">
    <property type="entry name" value="UvrB_inter"/>
</dbReference>
<dbReference type="SUPFAM" id="SSF143517">
    <property type="entry name" value="TRCF domain-like"/>
    <property type="match status" value="1"/>
</dbReference>
<keyword evidence="2 13" id="KW-0963">Cytoplasm</keyword>
<feature type="domain" description="Helicase ATP-binding" evidence="14">
    <location>
        <begin position="628"/>
        <end position="789"/>
    </location>
</feature>
<gene>
    <name evidence="13" type="primary">mfd</name>
    <name evidence="16" type="ordered locus">Cagg_3741</name>
</gene>
<dbReference type="FunFam" id="3.40.50.300:FF:000546">
    <property type="entry name" value="Transcription-repair-coupling factor"/>
    <property type="match status" value="1"/>
</dbReference>
<dbReference type="AlphaFoldDB" id="B8GAX7"/>
<evidence type="ECO:0000256" key="6">
    <source>
        <dbReference type="ARBA" id="ARBA00022806"/>
    </source>
</evidence>
<comment type="function">
    <text evidence="13">Couples transcription and DNA repair by recognizing RNA polymerase (RNAP) stalled at DNA lesions. Mediates ATP-dependent release of RNAP and its truncated transcript from the DNA, and recruitment of nucleotide excision repair machinery to the damaged site.</text>
</comment>
<evidence type="ECO:0000256" key="2">
    <source>
        <dbReference type="ARBA" id="ARBA00022490"/>
    </source>
</evidence>
<evidence type="ECO:0000259" key="14">
    <source>
        <dbReference type="PROSITE" id="PS51192"/>
    </source>
</evidence>
<dbReference type="GO" id="GO:0006355">
    <property type="term" value="P:regulation of DNA-templated transcription"/>
    <property type="evidence" value="ECO:0007669"/>
    <property type="project" value="UniProtKB-UniRule"/>
</dbReference>
<dbReference type="InterPro" id="IPR005118">
    <property type="entry name" value="TRCF_C"/>
</dbReference>
<dbReference type="InterPro" id="IPR037235">
    <property type="entry name" value="TRCF-like_C_D7"/>
</dbReference>
<dbReference type="HAMAP" id="MF_00969">
    <property type="entry name" value="TRCF"/>
    <property type="match status" value="1"/>
</dbReference>
<dbReference type="HOGENOM" id="CLU_005122_1_3_0"/>
<keyword evidence="6" id="KW-0347">Helicase</keyword>
<feature type="domain" description="Helicase C-terminal" evidence="15">
    <location>
        <begin position="810"/>
        <end position="964"/>
    </location>
</feature>
<dbReference type="Gene3D" id="3.90.1150.50">
    <property type="entry name" value="Transcription-repair-coupling factor, D7 domain"/>
    <property type="match status" value="1"/>
</dbReference>
<proteinExistence type="inferred from homology"/>
<keyword evidence="9 13" id="KW-0234">DNA repair</keyword>
<protein>
    <recommendedName>
        <fullName evidence="12 13">Transcription-repair-coupling factor</fullName>
        <shortName evidence="13">TRCF</shortName>
        <ecNumber evidence="13">3.6.4.-</ecNumber>
    </recommendedName>
</protein>
<dbReference type="PROSITE" id="PS51194">
    <property type="entry name" value="HELICASE_CTER"/>
    <property type="match status" value="1"/>
</dbReference>
<dbReference type="Gene3D" id="2.40.10.170">
    <property type="match status" value="1"/>
</dbReference>
<dbReference type="InterPro" id="IPR011545">
    <property type="entry name" value="DEAD/DEAH_box_helicase_dom"/>
</dbReference>
<keyword evidence="4 13" id="KW-0227">DNA damage</keyword>
<dbReference type="Gene3D" id="3.30.2060.10">
    <property type="entry name" value="Penicillin-binding protein 1b domain"/>
    <property type="match status" value="1"/>
</dbReference>
<reference evidence="16" key="1">
    <citation type="submission" date="2008-12" db="EMBL/GenBank/DDBJ databases">
        <title>Complete sequence of Chloroflexus aggregans DSM 9485.</title>
        <authorList>
            <consortium name="US DOE Joint Genome Institute"/>
            <person name="Lucas S."/>
            <person name="Copeland A."/>
            <person name="Lapidus A."/>
            <person name="Glavina del Rio T."/>
            <person name="Dalin E."/>
            <person name="Tice H."/>
            <person name="Pitluck S."/>
            <person name="Foster B."/>
            <person name="Larimer F."/>
            <person name="Land M."/>
            <person name="Hauser L."/>
            <person name="Kyrpides N."/>
            <person name="Mikhailova N."/>
            <person name="Bryant D."/>
            <person name="Richardson P."/>
        </authorList>
    </citation>
    <scope>NUCLEOTIDE SEQUENCE</scope>
    <source>
        <strain evidence="16">DSM 9485</strain>
    </source>
</reference>
<dbReference type="eggNOG" id="COG1197">
    <property type="taxonomic scope" value="Bacteria"/>
</dbReference>
<dbReference type="FunFam" id="3.40.50.300:FF:000300">
    <property type="entry name" value="Transcription-repair-coupling factor"/>
    <property type="match status" value="1"/>
</dbReference>
<evidence type="ECO:0000256" key="7">
    <source>
        <dbReference type="ARBA" id="ARBA00022840"/>
    </source>
</evidence>
<keyword evidence="17" id="KW-1185">Reference proteome</keyword>
<dbReference type="Pfam" id="PF17757">
    <property type="entry name" value="UvrB_inter"/>
    <property type="match status" value="1"/>
</dbReference>
<accession>B8GAX7</accession>
<dbReference type="KEGG" id="cag:Cagg_3741"/>